<accession>A0A1F2P5S5</accession>
<evidence type="ECO:0000313" key="3">
    <source>
        <dbReference type="EMBL" id="OFV66697.1"/>
    </source>
</evidence>
<dbReference type="Proteomes" id="UP000185779">
    <property type="component" value="Unassembled WGS sequence"/>
</dbReference>
<dbReference type="InterPro" id="IPR019198">
    <property type="entry name" value="Beta_propeller_containing"/>
</dbReference>
<proteinExistence type="predicted"/>
<keyword evidence="1" id="KW-0175">Coiled coil</keyword>
<protein>
    <submittedName>
        <fullName evidence="2">Copper amine oxidase</fullName>
    </submittedName>
</protein>
<keyword evidence="4" id="KW-1185">Reference proteome</keyword>
<organism evidence="3 4">
    <name type="scientific">Candidatus Syntropharchaeum butanivorans</name>
    <dbReference type="NCBI Taxonomy" id="1839936"/>
    <lineage>
        <taxon>Archaea</taxon>
        <taxon>Methanobacteriati</taxon>
        <taxon>Methanobacteriota</taxon>
        <taxon>Stenosarchaea group</taxon>
        <taxon>Methanomicrobia</taxon>
        <taxon>Methanosarcinales</taxon>
        <taxon>ANME-2 cluster</taxon>
        <taxon>Candidatus Syntropharchaeum</taxon>
    </lineage>
</organism>
<evidence type="ECO:0000313" key="2">
    <source>
        <dbReference type="EMBL" id="HEC57405.1"/>
    </source>
</evidence>
<dbReference type="PATRIC" id="fig|1839936.3.peg.675"/>
<dbReference type="Proteomes" id="UP000885936">
    <property type="component" value="Unassembled WGS sequence"/>
</dbReference>
<dbReference type="STRING" id="1839936.SBU_000664"/>
<sequence length="715" mass="82636">MRKMNLRIIVAVLIIGLLTALTAGCIHDGGKDGIGGVIQTALDSGGDLKKFNSTDELIEFLKEAGRTGYPYYYRGSGGVIEEITSIPEAPVPVATPSFVEKASTGETYATDYSRTNIQVEGVDEADFVKNDGKYIYIISQKRLVIIDAYPPENATIVSDVEIEGTPVDMYVNGDRLALFSREYDEIEAIPPYDYMPRPQRREMTHLHIYDISDREKPEQIEDLATSGCYYQSRMIGDYIYFVTRETPLYYGDFVELPVIKPLVGNALNPDIYYFGNPEDSYTFTMVASVDIKDPDELNARTFLMGYSNTLYVSANSIYITYQKHLPYRYSEVLQKERFNEVILPHLPEDVQDKIRDIQKDESLSSYEQWERISEVLERMYNGMDEDEKRRLIDEIEEAVREWENKIEAEMRKTVIHKIRIDGGNIEYEGRGEVEGYPLNQFSMDEYQGYFRIATTTSFWNRDRGYVEYNNLYVLDEKMEVVGELKRIAENERIYSTRFMGDRLYMVTFKRTDPLFVIDLSDPENPVVLGKLKIPGFSDYLHPYDERHIIGIGKETEESSWGGVSIDGLKLALFDVSDPEHPKEVDKVVIGERGTDSEALVDHKAFLFDRKRNLLVIPVREVVDDRVYGPWEVWQGAYVFNLTIEDGFTLRGKITHFEGEDKWYWHSPAAVRRSLYMDDVLYTISERCIKMNDLSTLHEINEVELPIDEKTYYPIR</sequence>
<name>A0A1F2P5S5_9EURY</name>
<dbReference type="EMBL" id="DRIE01000101">
    <property type="protein sequence ID" value="HEC57405.1"/>
    <property type="molecule type" value="Genomic_DNA"/>
</dbReference>
<reference evidence="3 4" key="1">
    <citation type="submission" date="2016-05" db="EMBL/GenBank/DDBJ databases">
        <title>Microbial consortia oxidize butane by reversing methanogenesis.</title>
        <authorList>
            <person name="Laso-Perez R."/>
            <person name="Richter M."/>
            <person name="Wegener G."/>
            <person name="Musat F."/>
        </authorList>
    </citation>
    <scope>NUCLEOTIDE SEQUENCE [LARGE SCALE GENOMIC DNA]</scope>
    <source>
        <strain evidence="3">BOX1</strain>
    </source>
</reference>
<dbReference type="PROSITE" id="PS51257">
    <property type="entry name" value="PROKAR_LIPOPROTEIN"/>
    <property type="match status" value="1"/>
</dbReference>
<evidence type="ECO:0000313" key="4">
    <source>
        <dbReference type="Proteomes" id="UP000185779"/>
    </source>
</evidence>
<gene>
    <name evidence="2" type="ORF">ENI32_05950</name>
    <name evidence="3" type="ORF">SBU_000664</name>
</gene>
<feature type="coiled-coil region" evidence="1">
    <location>
        <begin position="385"/>
        <end position="412"/>
    </location>
</feature>
<reference evidence="2" key="2">
    <citation type="journal article" date="2020" name="mSystems">
        <title>Genome- and Community-Level Interaction Insights into Carbon Utilization and Element Cycling Functions of Hydrothermarchaeota in Hydrothermal Sediment.</title>
        <authorList>
            <person name="Zhou Z."/>
            <person name="Liu Y."/>
            <person name="Xu W."/>
            <person name="Pan J."/>
            <person name="Luo Z.H."/>
            <person name="Li M."/>
        </authorList>
    </citation>
    <scope>NUCLEOTIDE SEQUENCE [LARGE SCALE GENOMIC DNA]</scope>
    <source>
        <strain evidence="2">HyVt-386</strain>
    </source>
</reference>
<dbReference type="EMBL" id="LYOR01000002">
    <property type="protein sequence ID" value="OFV66697.1"/>
    <property type="molecule type" value="Genomic_DNA"/>
</dbReference>
<evidence type="ECO:0000256" key="1">
    <source>
        <dbReference type="SAM" id="Coils"/>
    </source>
</evidence>
<dbReference type="AlphaFoldDB" id="A0A1F2P5S5"/>
<dbReference type="Pfam" id="PF09826">
    <property type="entry name" value="Beta_propel"/>
    <property type="match status" value="1"/>
</dbReference>
<comment type="caution">
    <text evidence="3">The sequence shown here is derived from an EMBL/GenBank/DDBJ whole genome shotgun (WGS) entry which is preliminary data.</text>
</comment>